<keyword evidence="4 5" id="KW-0460">Magnesium</keyword>
<reference evidence="7" key="2">
    <citation type="journal article" date="2021" name="PeerJ">
        <title>Extensive microbial diversity within the chicken gut microbiome revealed by metagenomics and culture.</title>
        <authorList>
            <person name="Gilroy R."/>
            <person name="Ravi A."/>
            <person name="Getino M."/>
            <person name="Pursley I."/>
            <person name="Horton D.L."/>
            <person name="Alikhan N.F."/>
            <person name="Baker D."/>
            <person name="Gharbi K."/>
            <person name="Hall N."/>
            <person name="Watson M."/>
            <person name="Adriaenssens E.M."/>
            <person name="Foster-Nyarko E."/>
            <person name="Jarju S."/>
            <person name="Secka A."/>
            <person name="Antonio M."/>
            <person name="Oren A."/>
            <person name="Chaudhuri R.R."/>
            <person name="La Ragione R."/>
            <person name="Hildebrand F."/>
            <person name="Pallen M.J."/>
        </authorList>
    </citation>
    <scope>NUCLEOTIDE SEQUENCE</scope>
    <source>
        <strain evidence="7">CHK188-20938</strain>
    </source>
</reference>
<evidence type="ECO:0000256" key="3">
    <source>
        <dbReference type="ARBA" id="ARBA00022723"/>
    </source>
</evidence>
<dbReference type="Pfam" id="PF00459">
    <property type="entry name" value="Inositol_P"/>
    <property type="match status" value="1"/>
</dbReference>
<evidence type="ECO:0000256" key="2">
    <source>
        <dbReference type="ARBA" id="ARBA00001946"/>
    </source>
</evidence>
<dbReference type="GO" id="GO:0007165">
    <property type="term" value="P:signal transduction"/>
    <property type="evidence" value="ECO:0007669"/>
    <property type="project" value="TreeGrafter"/>
</dbReference>
<evidence type="ECO:0000256" key="6">
    <source>
        <dbReference type="RuleBase" id="RU364068"/>
    </source>
</evidence>
<proteinExistence type="inferred from homology"/>
<dbReference type="InterPro" id="IPR033942">
    <property type="entry name" value="IMPase"/>
</dbReference>
<evidence type="ECO:0000313" key="8">
    <source>
        <dbReference type="Proteomes" id="UP000824169"/>
    </source>
</evidence>
<keyword evidence="3 5" id="KW-0479">Metal-binding</keyword>
<comment type="cofactor">
    <cofactor evidence="2 5 6">
        <name>Mg(2+)</name>
        <dbReference type="ChEBI" id="CHEBI:18420"/>
    </cofactor>
</comment>
<dbReference type="InterPro" id="IPR000760">
    <property type="entry name" value="Inositol_monophosphatase-like"/>
</dbReference>
<sequence length="267" mass="29942">MNQKVLPEFSMDQIIEIVRGTRKIIMDAEARAHVHRKGPADFVTDVDFHVQEYLSGELARLYPEIQFMGEEKDNRELDLDGALWILDPVDGTTNLIHQYRQSAVSLALCAGRQVVAGIIYNPYSEEVFSARKGEGAFCCGQPMQVSRAETLAESLVEFGTSPYYREYADWTFHTAEKIFLHCQDIRRTGSAALDIAYVAAGRSEAFYEKRLSPWDYAAGLLLVQEAGGRVTDFGGKLQDPTRPSEVLATNGKVHGEMLRLLSENSRE</sequence>
<dbReference type="Gene3D" id="3.40.190.80">
    <property type="match status" value="1"/>
</dbReference>
<dbReference type="GO" id="GO:0006020">
    <property type="term" value="P:inositol metabolic process"/>
    <property type="evidence" value="ECO:0007669"/>
    <property type="project" value="TreeGrafter"/>
</dbReference>
<gene>
    <name evidence="7" type="ORF">IAB71_06100</name>
</gene>
<feature type="binding site" evidence="5">
    <location>
        <position position="87"/>
    </location>
    <ligand>
        <name>Mg(2+)</name>
        <dbReference type="ChEBI" id="CHEBI:18420"/>
        <label>1</label>
        <note>catalytic</note>
    </ligand>
</feature>
<keyword evidence="6" id="KW-0378">Hydrolase</keyword>
<dbReference type="EC" id="3.1.3.25" evidence="6"/>
<dbReference type="EMBL" id="DVOO01000016">
    <property type="protein sequence ID" value="HIV25345.1"/>
    <property type="molecule type" value="Genomic_DNA"/>
</dbReference>
<evidence type="ECO:0000256" key="5">
    <source>
        <dbReference type="PIRSR" id="PIRSR600760-2"/>
    </source>
</evidence>
<accession>A0A9D1TAE5</accession>
<dbReference type="SUPFAM" id="SSF56655">
    <property type="entry name" value="Carbohydrate phosphatase"/>
    <property type="match status" value="1"/>
</dbReference>
<feature type="binding site" evidence="5">
    <location>
        <position position="90"/>
    </location>
    <ligand>
        <name>Mg(2+)</name>
        <dbReference type="ChEBI" id="CHEBI:18420"/>
        <label>2</label>
    </ligand>
</feature>
<name>A0A9D1TAE5_9FIRM</name>
<dbReference type="PRINTS" id="PR00377">
    <property type="entry name" value="IMPHPHTASES"/>
</dbReference>
<evidence type="ECO:0000256" key="1">
    <source>
        <dbReference type="ARBA" id="ARBA00001033"/>
    </source>
</evidence>
<organism evidence="7 8">
    <name type="scientific">Candidatus Scatomonas pullistercoris</name>
    <dbReference type="NCBI Taxonomy" id="2840920"/>
    <lineage>
        <taxon>Bacteria</taxon>
        <taxon>Bacillati</taxon>
        <taxon>Bacillota</taxon>
        <taxon>Clostridia</taxon>
        <taxon>Lachnospirales</taxon>
        <taxon>Lachnospiraceae</taxon>
        <taxon>Lachnospiraceae incertae sedis</taxon>
        <taxon>Candidatus Scatomonas</taxon>
    </lineage>
</organism>
<evidence type="ECO:0000313" key="7">
    <source>
        <dbReference type="EMBL" id="HIV25345.1"/>
    </source>
</evidence>
<comment type="caution">
    <text evidence="7">The sequence shown here is derived from an EMBL/GenBank/DDBJ whole genome shotgun (WGS) entry which is preliminary data.</text>
</comment>
<dbReference type="AlphaFoldDB" id="A0A9D1TAE5"/>
<dbReference type="GO" id="GO:0046872">
    <property type="term" value="F:metal ion binding"/>
    <property type="evidence" value="ECO:0007669"/>
    <property type="project" value="UniProtKB-KW"/>
</dbReference>
<dbReference type="CDD" id="cd01639">
    <property type="entry name" value="IMPase"/>
    <property type="match status" value="1"/>
</dbReference>
<comment type="similarity">
    <text evidence="6">Belongs to the inositol monophosphatase superfamily.</text>
</comment>
<reference evidence="7" key="1">
    <citation type="submission" date="2020-10" db="EMBL/GenBank/DDBJ databases">
        <authorList>
            <person name="Gilroy R."/>
        </authorList>
    </citation>
    <scope>NUCLEOTIDE SEQUENCE</scope>
    <source>
        <strain evidence="7">CHK188-20938</strain>
    </source>
</reference>
<comment type="catalytic activity">
    <reaction evidence="1 6">
        <text>a myo-inositol phosphate + H2O = myo-inositol + phosphate</text>
        <dbReference type="Rhea" id="RHEA:24056"/>
        <dbReference type="ChEBI" id="CHEBI:15377"/>
        <dbReference type="ChEBI" id="CHEBI:17268"/>
        <dbReference type="ChEBI" id="CHEBI:43474"/>
        <dbReference type="ChEBI" id="CHEBI:84139"/>
        <dbReference type="EC" id="3.1.3.25"/>
    </reaction>
</comment>
<dbReference type="GO" id="GO:0046854">
    <property type="term" value="P:phosphatidylinositol phosphate biosynthetic process"/>
    <property type="evidence" value="ECO:0007669"/>
    <property type="project" value="InterPro"/>
</dbReference>
<dbReference type="PROSITE" id="PS00630">
    <property type="entry name" value="IMP_2"/>
    <property type="match status" value="1"/>
</dbReference>
<feature type="binding site" evidence="5">
    <location>
        <position position="215"/>
    </location>
    <ligand>
        <name>Mg(2+)</name>
        <dbReference type="ChEBI" id="CHEBI:18420"/>
        <label>1</label>
        <note>catalytic</note>
    </ligand>
</feature>
<dbReference type="PANTHER" id="PTHR20854">
    <property type="entry name" value="INOSITOL MONOPHOSPHATASE"/>
    <property type="match status" value="1"/>
</dbReference>
<dbReference type="Proteomes" id="UP000824169">
    <property type="component" value="Unassembled WGS sequence"/>
</dbReference>
<dbReference type="InterPro" id="IPR020550">
    <property type="entry name" value="Inositol_monophosphatase_CS"/>
</dbReference>
<feature type="binding site" evidence="5">
    <location>
        <position position="70"/>
    </location>
    <ligand>
        <name>Mg(2+)</name>
        <dbReference type="ChEBI" id="CHEBI:18420"/>
        <label>1</label>
        <note>catalytic</note>
    </ligand>
</feature>
<dbReference type="Gene3D" id="3.30.540.10">
    <property type="entry name" value="Fructose-1,6-Bisphosphatase, subunit A, domain 1"/>
    <property type="match status" value="1"/>
</dbReference>
<evidence type="ECO:0000256" key="4">
    <source>
        <dbReference type="ARBA" id="ARBA00022842"/>
    </source>
</evidence>
<protein>
    <recommendedName>
        <fullName evidence="6">Inositol-1-monophosphatase</fullName>
        <ecNumber evidence="6">3.1.3.25</ecNumber>
    </recommendedName>
</protein>
<dbReference type="PANTHER" id="PTHR20854:SF4">
    <property type="entry name" value="INOSITOL-1-MONOPHOSPHATASE-RELATED"/>
    <property type="match status" value="1"/>
</dbReference>
<dbReference type="GO" id="GO:0008934">
    <property type="term" value="F:inositol monophosphate 1-phosphatase activity"/>
    <property type="evidence" value="ECO:0007669"/>
    <property type="project" value="InterPro"/>
</dbReference>